<keyword evidence="6" id="KW-1185">Reference proteome</keyword>
<feature type="signal peptide" evidence="3">
    <location>
        <begin position="1"/>
        <end position="20"/>
    </location>
</feature>
<dbReference type="Pfam" id="PF01433">
    <property type="entry name" value="Peptidase_M1"/>
    <property type="match status" value="1"/>
</dbReference>
<dbReference type="Gene3D" id="2.60.40.1730">
    <property type="entry name" value="tricorn interacting facor f3 domain"/>
    <property type="match status" value="1"/>
</dbReference>
<gene>
    <name evidence="5" type="ORF">DXT99_26205</name>
</gene>
<feature type="chain" id="PRO_5017548086" evidence="3">
    <location>
        <begin position="21"/>
        <end position="547"/>
    </location>
</feature>
<protein>
    <submittedName>
        <fullName evidence="5">M1 family peptidase</fullName>
    </submittedName>
</protein>
<dbReference type="Gene3D" id="1.10.390.10">
    <property type="entry name" value="Neutral Protease Domain 2"/>
    <property type="match status" value="1"/>
</dbReference>
<feature type="active site" description="Proton acceptor" evidence="1">
    <location>
        <position position="334"/>
    </location>
</feature>
<dbReference type="SUPFAM" id="SSF55486">
    <property type="entry name" value="Metalloproteases ('zincins'), catalytic domain"/>
    <property type="match status" value="1"/>
</dbReference>
<dbReference type="GO" id="GO:0008270">
    <property type="term" value="F:zinc ion binding"/>
    <property type="evidence" value="ECO:0007669"/>
    <property type="project" value="InterPro"/>
</dbReference>
<dbReference type="PANTHER" id="PTHR45726">
    <property type="entry name" value="LEUKOTRIENE A-4 HYDROLASE"/>
    <property type="match status" value="1"/>
</dbReference>
<comment type="cofactor">
    <cofactor evidence="2">
        <name>Zn(2+)</name>
        <dbReference type="ChEBI" id="CHEBI:29105"/>
    </cofactor>
    <text evidence="2">Binds 1 zinc ion per subunit.</text>
</comment>
<sequence>MIAKACCVLLLIAGATGAYAQTPKFTRQDTLRGSITKERAWWDLTYYHLDVNVDPGDSTIRGVNTIQYKVLEPGRLMQVDLQPPMSIEKVVQNGKELSFERDGNAYFIQISEDQRKGQVNKLDVFFGGKPVVSENPPWSGGLTWKKDAQGNPFIANSNQGDGASLWWPCKDHMYDEPDSMQISVTVPKHLMDVSNGKLRGVEERNDSTKTFHWFVSNPINNYGVNISVGDYAHFSETYKGEKGELDLDYYVLKENLDKAKAQFKDAPRMLQAFEHWFGPYPFYEDGFKLIEVPYLGMEHQSAVTYGNAYQNGYRGRDLSGTGWGLKFDFIIIHESGHEWFANNITYKDIADMWIHESFTNYSEGLFVDYHYGKEAGNEYVMGTRQGIKNDKPIIGKYDVNYRGSGDMYPKGGNMLHTLRQVVNDDEKWRDILRGLNRDFYHQTVTTQQIESYLSKHTGRDLSAFFEQYLRDVRIPKLEYQFAGNKLRYRWGNSVAGFNMPVKVFLNGKEKWLEPTTNWQELKGYKGKNSLKVDPNFYVEAAEVSLVP</sequence>
<keyword evidence="2" id="KW-0862">Zinc</keyword>
<evidence type="ECO:0000256" key="3">
    <source>
        <dbReference type="SAM" id="SignalP"/>
    </source>
</evidence>
<organism evidence="5 6">
    <name type="scientific">Pontibacter diazotrophicus</name>
    <dbReference type="NCBI Taxonomy" id="1400979"/>
    <lineage>
        <taxon>Bacteria</taxon>
        <taxon>Pseudomonadati</taxon>
        <taxon>Bacteroidota</taxon>
        <taxon>Cytophagia</taxon>
        <taxon>Cytophagales</taxon>
        <taxon>Hymenobacteraceae</taxon>
        <taxon>Pontibacter</taxon>
    </lineage>
</organism>
<dbReference type="EMBL" id="QRGR01000056">
    <property type="protein sequence ID" value="RDV10674.1"/>
    <property type="molecule type" value="Genomic_DNA"/>
</dbReference>
<keyword evidence="3" id="KW-0732">Signal</keyword>
<accession>A0A3D8KZM3</accession>
<reference evidence="6" key="1">
    <citation type="submission" date="2018-08" db="EMBL/GenBank/DDBJ databases">
        <authorList>
            <person name="Liu Z.-W."/>
            <person name="Du Z.-J."/>
        </authorList>
    </citation>
    <scope>NUCLEOTIDE SEQUENCE [LARGE SCALE GENOMIC DNA]</scope>
    <source>
        <strain evidence="6">H4X</strain>
    </source>
</reference>
<feature type="binding site" evidence="2">
    <location>
        <position position="356"/>
    </location>
    <ligand>
        <name>Zn(2+)</name>
        <dbReference type="ChEBI" id="CHEBI:29105"/>
        <note>catalytic</note>
    </ligand>
</feature>
<feature type="active site" description="Proton donor" evidence="1">
    <location>
        <position position="408"/>
    </location>
</feature>
<dbReference type="InterPro" id="IPR034015">
    <property type="entry name" value="M1_LTA4H"/>
</dbReference>
<feature type="domain" description="Peptidase M1 membrane alanine aminopeptidase" evidence="4">
    <location>
        <begin position="266"/>
        <end position="468"/>
    </location>
</feature>
<feature type="binding site" evidence="2">
    <location>
        <position position="333"/>
    </location>
    <ligand>
        <name>Zn(2+)</name>
        <dbReference type="ChEBI" id="CHEBI:29105"/>
        <note>catalytic</note>
    </ligand>
</feature>
<evidence type="ECO:0000256" key="2">
    <source>
        <dbReference type="PIRSR" id="PIRSR634015-3"/>
    </source>
</evidence>
<dbReference type="OrthoDB" id="100605at2"/>
<feature type="binding site" evidence="2">
    <location>
        <position position="337"/>
    </location>
    <ligand>
        <name>Zn(2+)</name>
        <dbReference type="ChEBI" id="CHEBI:29105"/>
        <note>catalytic</note>
    </ligand>
</feature>
<name>A0A3D8KZM3_9BACT</name>
<dbReference type="SUPFAM" id="SSF63737">
    <property type="entry name" value="Leukotriene A4 hydrolase N-terminal domain"/>
    <property type="match status" value="1"/>
</dbReference>
<evidence type="ECO:0000256" key="1">
    <source>
        <dbReference type="PIRSR" id="PIRSR634015-1"/>
    </source>
</evidence>
<dbReference type="PANTHER" id="PTHR45726:SF3">
    <property type="entry name" value="LEUKOTRIENE A-4 HYDROLASE"/>
    <property type="match status" value="1"/>
</dbReference>
<dbReference type="GO" id="GO:0008237">
    <property type="term" value="F:metallopeptidase activity"/>
    <property type="evidence" value="ECO:0007669"/>
    <property type="project" value="InterPro"/>
</dbReference>
<dbReference type="CDD" id="cd09603">
    <property type="entry name" value="M1_APN_like"/>
    <property type="match status" value="1"/>
</dbReference>
<evidence type="ECO:0000313" key="5">
    <source>
        <dbReference type="EMBL" id="RDV10674.1"/>
    </source>
</evidence>
<proteinExistence type="predicted"/>
<comment type="caution">
    <text evidence="5">The sequence shown here is derived from an EMBL/GenBank/DDBJ whole genome shotgun (WGS) entry which is preliminary data.</text>
</comment>
<evidence type="ECO:0000313" key="6">
    <source>
        <dbReference type="Proteomes" id="UP000256708"/>
    </source>
</evidence>
<dbReference type="AlphaFoldDB" id="A0A3D8KZM3"/>
<dbReference type="InterPro" id="IPR027268">
    <property type="entry name" value="Peptidase_M4/M1_CTD_sf"/>
</dbReference>
<keyword evidence="2" id="KW-0479">Metal-binding</keyword>
<dbReference type="InterPro" id="IPR014782">
    <property type="entry name" value="Peptidase_M1_dom"/>
</dbReference>
<dbReference type="InterPro" id="IPR042097">
    <property type="entry name" value="Aminopeptidase_N-like_N_sf"/>
</dbReference>
<evidence type="ECO:0000259" key="4">
    <source>
        <dbReference type="Pfam" id="PF01433"/>
    </source>
</evidence>
<dbReference type="Proteomes" id="UP000256708">
    <property type="component" value="Unassembled WGS sequence"/>
</dbReference>